<organism evidence="1">
    <name type="scientific">Rhizophora mucronata</name>
    <name type="common">Asiatic mangrove</name>
    <dbReference type="NCBI Taxonomy" id="61149"/>
    <lineage>
        <taxon>Eukaryota</taxon>
        <taxon>Viridiplantae</taxon>
        <taxon>Streptophyta</taxon>
        <taxon>Embryophyta</taxon>
        <taxon>Tracheophyta</taxon>
        <taxon>Spermatophyta</taxon>
        <taxon>Magnoliopsida</taxon>
        <taxon>eudicotyledons</taxon>
        <taxon>Gunneridae</taxon>
        <taxon>Pentapetalae</taxon>
        <taxon>rosids</taxon>
        <taxon>fabids</taxon>
        <taxon>Malpighiales</taxon>
        <taxon>Rhizophoraceae</taxon>
        <taxon>Rhizophora</taxon>
    </lineage>
</organism>
<protein>
    <submittedName>
        <fullName evidence="1">Uncharacterized protein</fullName>
    </submittedName>
</protein>
<dbReference type="AlphaFoldDB" id="A0A2P2IX35"/>
<reference evidence="1" key="1">
    <citation type="submission" date="2018-02" db="EMBL/GenBank/DDBJ databases">
        <title>Rhizophora mucronata_Transcriptome.</title>
        <authorList>
            <person name="Meera S.P."/>
            <person name="Sreeshan A."/>
            <person name="Augustine A."/>
        </authorList>
    </citation>
    <scope>NUCLEOTIDE SEQUENCE</scope>
    <source>
        <tissue evidence="1">Leaf</tissue>
    </source>
</reference>
<name>A0A2P2IX35_RHIMU</name>
<sequence>MDCRPKLISMENKLFVIVLLN</sequence>
<evidence type="ECO:0000313" key="1">
    <source>
        <dbReference type="EMBL" id="MBW85779.1"/>
    </source>
</evidence>
<dbReference type="EMBL" id="GGEC01005296">
    <property type="protein sequence ID" value="MBW85779.1"/>
    <property type="molecule type" value="Transcribed_RNA"/>
</dbReference>
<proteinExistence type="predicted"/>
<accession>A0A2P2IX35</accession>